<feature type="repeat" description="WD" evidence="14">
    <location>
        <begin position="296"/>
        <end position="341"/>
    </location>
</feature>
<evidence type="ECO:0000256" key="2">
    <source>
        <dbReference type="ARBA" id="ARBA00004567"/>
    </source>
</evidence>
<keyword evidence="9" id="KW-0653">Protein transport</keyword>
<dbReference type="EMBL" id="CAJPEX010000193">
    <property type="protein sequence ID" value="CAG0914138.1"/>
    <property type="molecule type" value="Genomic_DNA"/>
</dbReference>
<keyword evidence="12" id="KW-0458">Lysosome</keyword>
<name>A0A7R9GAV8_9CRUS</name>
<keyword evidence="6 14" id="KW-0853">WD repeat</keyword>
<proteinExistence type="inferred from homology"/>
<evidence type="ECO:0000256" key="12">
    <source>
        <dbReference type="ARBA" id="ARBA00023228"/>
    </source>
</evidence>
<evidence type="ECO:0000256" key="1">
    <source>
        <dbReference type="ARBA" id="ARBA00004371"/>
    </source>
</evidence>
<dbReference type="InterPro" id="IPR036322">
    <property type="entry name" value="WD40_repeat_dom_sf"/>
</dbReference>
<evidence type="ECO:0000256" key="9">
    <source>
        <dbReference type="ARBA" id="ARBA00022927"/>
    </source>
</evidence>
<keyword evidence="8" id="KW-0509">mRNA transport</keyword>
<dbReference type="GO" id="GO:0032527">
    <property type="term" value="P:protein exit from endoplasmic reticulum"/>
    <property type="evidence" value="ECO:0007669"/>
    <property type="project" value="TreeGrafter"/>
</dbReference>
<organism evidence="16">
    <name type="scientific">Notodromas monacha</name>
    <dbReference type="NCBI Taxonomy" id="399045"/>
    <lineage>
        <taxon>Eukaryota</taxon>
        <taxon>Metazoa</taxon>
        <taxon>Ecdysozoa</taxon>
        <taxon>Arthropoda</taxon>
        <taxon>Crustacea</taxon>
        <taxon>Oligostraca</taxon>
        <taxon>Ostracoda</taxon>
        <taxon>Podocopa</taxon>
        <taxon>Podocopida</taxon>
        <taxon>Cypridocopina</taxon>
        <taxon>Cypridoidea</taxon>
        <taxon>Cyprididae</taxon>
        <taxon>Notodromas</taxon>
    </lineage>
</organism>
<dbReference type="GO" id="GO:0030127">
    <property type="term" value="C:COPII vesicle coat"/>
    <property type="evidence" value="ECO:0007669"/>
    <property type="project" value="TreeGrafter"/>
</dbReference>
<accession>A0A7R9GAV8</accession>
<feature type="repeat" description="WD" evidence="14">
    <location>
        <begin position="111"/>
        <end position="152"/>
    </location>
</feature>
<comment type="subcellular location">
    <subcellularLocation>
        <location evidence="1">Lysosome</location>
    </subcellularLocation>
    <subcellularLocation>
        <location evidence="2">Nucleus</location>
        <location evidence="2">Nuclear pore complex</location>
    </subcellularLocation>
</comment>
<dbReference type="PANTHER" id="PTHR11024">
    <property type="entry name" value="NUCLEAR PORE COMPLEX PROTEIN SEC13 / SEH1 FAMILY MEMBER"/>
    <property type="match status" value="1"/>
</dbReference>
<dbReference type="InterPro" id="IPR037363">
    <property type="entry name" value="Sec13/Seh1_fam"/>
</dbReference>
<keyword evidence="17" id="KW-1185">Reference proteome</keyword>
<evidence type="ECO:0000256" key="6">
    <source>
        <dbReference type="ARBA" id="ARBA00022574"/>
    </source>
</evidence>
<dbReference type="GO" id="GO:0031080">
    <property type="term" value="C:nuclear pore outer ring"/>
    <property type="evidence" value="ECO:0007669"/>
    <property type="project" value="TreeGrafter"/>
</dbReference>
<dbReference type="EMBL" id="OA882230">
    <property type="protein sequence ID" value="CAD7273986.1"/>
    <property type="molecule type" value="Genomic_DNA"/>
</dbReference>
<protein>
    <recommendedName>
        <fullName evidence="4">Protein SEC13 homolog</fullName>
    </recommendedName>
</protein>
<dbReference type="Pfam" id="PF10235">
    <property type="entry name" value="Cript"/>
    <property type="match status" value="1"/>
</dbReference>
<evidence type="ECO:0000256" key="3">
    <source>
        <dbReference type="ARBA" id="ARBA00010102"/>
    </source>
</evidence>
<evidence type="ECO:0000256" key="10">
    <source>
        <dbReference type="ARBA" id="ARBA00023010"/>
    </source>
</evidence>
<evidence type="ECO:0000256" key="11">
    <source>
        <dbReference type="ARBA" id="ARBA00023132"/>
    </source>
</evidence>
<keyword evidence="10" id="KW-0811">Translocation</keyword>
<dbReference type="SUPFAM" id="SSF50978">
    <property type="entry name" value="WD40 repeat-like"/>
    <property type="match status" value="1"/>
</dbReference>
<evidence type="ECO:0000256" key="15">
    <source>
        <dbReference type="SAM" id="MobiDB-lite"/>
    </source>
</evidence>
<dbReference type="GO" id="GO:0090114">
    <property type="term" value="P:COPII-coated vesicle budding"/>
    <property type="evidence" value="ECO:0007669"/>
    <property type="project" value="TreeGrafter"/>
</dbReference>
<dbReference type="InterPro" id="IPR019367">
    <property type="entry name" value="PDZ-binding_CRIPT"/>
</dbReference>
<dbReference type="GO" id="GO:0005198">
    <property type="term" value="F:structural molecule activity"/>
    <property type="evidence" value="ECO:0007669"/>
    <property type="project" value="InterPro"/>
</dbReference>
<dbReference type="InterPro" id="IPR001680">
    <property type="entry name" value="WD40_rpt"/>
</dbReference>
<evidence type="ECO:0000256" key="8">
    <source>
        <dbReference type="ARBA" id="ARBA00022816"/>
    </source>
</evidence>
<evidence type="ECO:0000256" key="7">
    <source>
        <dbReference type="ARBA" id="ARBA00022737"/>
    </source>
</evidence>
<dbReference type="GO" id="GO:0032008">
    <property type="term" value="P:positive regulation of TOR signaling"/>
    <property type="evidence" value="ECO:0007669"/>
    <property type="project" value="TreeGrafter"/>
</dbReference>
<evidence type="ECO:0000256" key="5">
    <source>
        <dbReference type="ARBA" id="ARBA00022448"/>
    </source>
</evidence>
<keyword evidence="7" id="KW-0677">Repeat</keyword>
<dbReference type="GO" id="GO:0005764">
    <property type="term" value="C:lysosome"/>
    <property type="evidence" value="ECO:0007669"/>
    <property type="project" value="UniProtKB-SubCell"/>
</dbReference>
<dbReference type="PROSITE" id="PS50082">
    <property type="entry name" value="WD_REPEATS_2"/>
    <property type="match status" value="2"/>
</dbReference>
<dbReference type="AlphaFoldDB" id="A0A7R9GAV8"/>
<keyword evidence="5" id="KW-0813">Transport</keyword>
<dbReference type="SMART" id="SM00320">
    <property type="entry name" value="WD40"/>
    <property type="match status" value="6"/>
</dbReference>
<dbReference type="OrthoDB" id="364224at2759"/>
<sequence>MVCANCEKKLGKVVTPDPWKAGARNTTEGGGRKVNENKALTATKNRYNPYSAGFNKCRICGQVVHQSGSHYCQGCSYKKGICSMCVRKTTVSRQPESFVMVNTVSIVSTIESGHQDIIHDAQMDQLGFRLATCSSDCSVRVYDVQTKEFVSELRGHEGPVWQLAWAPSVFGSILASCSYDQRVIVQEVGGKWNRLHESKVHDASVNSVCWGPSETGLILAAGSSDGSISLHKSTNGVWDVTRIKNAHNFGCNAVTWALHLSRKPPGVQRRFASGGNDNCVKIWSETSDGWREETKLEYHTDWVRDVAWAPFAGLPLNVIASCSQDKTVVIWTEDSGRSSGSWTSCTLPVFDDVLWHVSWSLMGQLLAVSGGDNKVSLWKEDMRGEWFEVSNPSAEKNKEVANRSPPAPAST</sequence>
<dbReference type="GO" id="GO:0051028">
    <property type="term" value="P:mRNA transport"/>
    <property type="evidence" value="ECO:0007669"/>
    <property type="project" value="UniProtKB-KW"/>
</dbReference>
<gene>
    <name evidence="16" type="ORF">NMOB1V02_LOCUS1846</name>
</gene>
<feature type="region of interest" description="Disordered" evidence="15">
    <location>
        <begin position="389"/>
        <end position="411"/>
    </location>
</feature>
<dbReference type="InterPro" id="IPR015943">
    <property type="entry name" value="WD40/YVTN_repeat-like_dom_sf"/>
</dbReference>
<evidence type="ECO:0000256" key="14">
    <source>
        <dbReference type="PROSITE-ProRule" id="PRU00221"/>
    </source>
</evidence>
<evidence type="ECO:0000313" key="16">
    <source>
        <dbReference type="EMBL" id="CAD7273986.1"/>
    </source>
</evidence>
<dbReference type="Proteomes" id="UP000678499">
    <property type="component" value="Unassembled WGS sequence"/>
</dbReference>
<reference evidence="16" key="1">
    <citation type="submission" date="2020-11" db="EMBL/GenBank/DDBJ databases">
        <authorList>
            <person name="Tran Van P."/>
        </authorList>
    </citation>
    <scope>NUCLEOTIDE SEQUENCE</scope>
</reference>
<comment type="similarity">
    <text evidence="3">Belongs to the WD repeat SEC13 family.</text>
</comment>
<dbReference type="PANTHER" id="PTHR11024:SF2">
    <property type="entry name" value="PROTEIN SEC13 HOMOLOG"/>
    <property type="match status" value="1"/>
</dbReference>
<dbReference type="Gene3D" id="2.130.10.10">
    <property type="entry name" value="YVTN repeat-like/Quinoprotein amine dehydrogenase"/>
    <property type="match status" value="1"/>
</dbReference>
<keyword evidence="11" id="KW-0906">Nuclear pore complex</keyword>
<evidence type="ECO:0000256" key="4">
    <source>
        <dbReference type="ARBA" id="ARBA00019195"/>
    </source>
</evidence>
<keyword evidence="13" id="KW-0539">Nucleus</keyword>
<dbReference type="GO" id="GO:0006606">
    <property type="term" value="P:protein import into nucleus"/>
    <property type="evidence" value="ECO:0007669"/>
    <property type="project" value="TreeGrafter"/>
</dbReference>
<dbReference type="Pfam" id="PF00400">
    <property type="entry name" value="WD40"/>
    <property type="match status" value="6"/>
</dbReference>
<evidence type="ECO:0000313" key="17">
    <source>
        <dbReference type="Proteomes" id="UP000678499"/>
    </source>
</evidence>
<evidence type="ECO:0000256" key="13">
    <source>
        <dbReference type="ARBA" id="ARBA00023242"/>
    </source>
</evidence>